<dbReference type="EMBL" id="GFTR01003285">
    <property type="protein sequence ID" value="JAW13141.1"/>
    <property type="molecule type" value="Transcribed_RNA"/>
</dbReference>
<evidence type="ECO:0000256" key="2">
    <source>
        <dbReference type="ARBA" id="ARBA00022525"/>
    </source>
</evidence>
<evidence type="ECO:0000256" key="1">
    <source>
        <dbReference type="ARBA" id="ARBA00004613"/>
    </source>
</evidence>
<dbReference type="CDD" id="cd19423">
    <property type="entry name" value="lipocalin_LTBP1-like"/>
    <property type="match status" value="1"/>
</dbReference>
<comment type="subcellular location">
    <subcellularLocation>
        <location evidence="1">Secreted</location>
    </subcellularLocation>
</comment>
<organism evidence="6">
    <name type="scientific">Panstrongylus lignarius</name>
    <dbReference type="NCBI Taxonomy" id="156445"/>
    <lineage>
        <taxon>Eukaryota</taxon>
        <taxon>Metazoa</taxon>
        <taxon>Ecdysozoa</taxon>
        <taxon>Arthropoda</taxon>
        <taxon>Hexapoda</taxon>
        <taxon>Insecta</taxon>
        <taxon>Pterygota</taxon>
        <taxon>Neoptera</taxon>
        <taxon>Paraneoptera</taxon>
        <taxon>Hemiptera</taxon>
        <taxon>Heteroptera</taxon>
        <taxon>Panheteroptera</taxon>
        <taxon>Cimicomorpha</taxon>
        <taxon>Reduviidae</taxon>
        <taxon>Triatominae</taxon>
        <taxon>Panstrongylus</taxon>
    </lineage>
</organism>
<protein>
    <submittedName>
        <fullName evidence="6">Putative salivary lipocalin</fullName>
    </submittedName>
</protein>
<proteinExistence type="inferred from homology"/>
<dbReference type="Gene3D" id="2.40.128.20">
    <property type="match status" value="1"/>
</dbReference>
<dbReference type="InterPro" id="IPR005657">
    <property type="entry name" value="Triabi/Procalin"/>
</dbReference>
<keyword evidence="3 5" id="KW-0732">Signal</keyword>
<evidence type="ECO:0000313" key="6">
    <source>
        <dbReference type="EMBL" id="JAW13141.1"/>
    </source>
</evidence>
<feature type="signal peptide" evidence="5">
    <location>
        <begin position="1"/>
        <end position="27"/>
    </location>
</feature>
<dbReference type="GO" id="GO:0030682">
    <property type="term" value="P:symbiont-mediated perturbation of host defenses"/>
    <property type="evidence" value="ECO:0007669"/>
    <property type="project" value="InterPro"/>
</dbReference>
<name>A0A224XYM4_9HEMI</name>
<comment type="similarity">
    <text evidence="4">Belongs to the calycin superfamily. Triabin family.</text>
</comment>
<dbReference type="AlphaFoldDB" id="A0A224XYM4"/>
<evidence type="ECO:0000256" key="5">
    <source>
        <dbReference type="SAM" id="SignalP"/>
    </source>
</evidence>
<dbReference type="GO" id="GO:0005576">
    <property type="term" value="C:extracellular region"/>
    <property type="evidence" value="ECO:0007669"/>
    <property type="project" value="UniProtKB-SubCell"/>
</dbReference>
<sequence>MNKCHTTKRGNRIIAVTFLGILTCTIATDTLQDKCLDDSQVEPMTNFQPEKFFNGTWYVTHAWHGTNSTACYKYKAKKEQNGSLSFDYGYYKNGDGGTFIQVRCMETKKTENTKFSFNCLPIQGKESSGFEQYTVDLTFMATDYRDHAIFYTCVPIGNHFAENILILHRTKEDEKMHFEMENFVHRRNANCKENPEF</sequence>
<accession>A0A224XYM4</accession>
<evidence type="ECO:0000256" key="4">
    <source>
        <dbReference type="ARBA" id="ARBA00034121"/>
    </source>
</evidence>
<dbReference type="InterPro" id="IPR012674">
    <property type="entry name" value="Calycin"/>
</dbReference>
<dbReference type="Pfam" id="PF03973">
    <property type="entry name" value="Triabin"/>
    <property type="match status" value="1"/>
</dbReference>
<evidence type="ECO:0000256" key="3">
    <source>
        <dbReference type="ARBA" id="ARBA00022729"/>
    </source>
</evidence>
<feature type="chain" id="PRO_5012646340" evidence="5">
    <location>
        <begin position="28"/>
        <end position="197"/>
    </location>
</feature>
<keyword evidence="2" id="KW-0964">Secreted</keyword>
<dbReference type="SUPFAM" id="SSF50814">
    <property type="entry name" value="Lipocalins"/>
    <property type="match status" value="1"/>
</dbReference>
<reference evidence="6" key="1">
    <citation type="journal article" date="2018" name="PLoS Negl. Trop. Dis.">
        <title>An insight into the salivary gland and fat body transcriptome of Panstrongylus lignarius (Hemiptera: Heteroptera), the main vector of Chagas disease in Peru.</title>
        <authorList>
            <person name="Nevoa J.C."/>
            <person name="Mendes M.T."/>
            <person name="da Silva M.V."/>
            <person name="Soares S.C."/>
            <person name="Oliveira C.J.F."/>
            <person name="Ribeiro J.M.C."/>
        </authorList>
    </citation>
    <scope>NUCLEOTIDE SEQUENCE</scope>
</reference>